<name>A0A0C9XPF9_9AGAR</name>
<reference evidence="2 3" key="1">
    <citation type="submission" date="2014-04" db="EMBL/GenBank/DDBJ databases">
        <authorList>
            <consortium name="DOE Joint Genome Institute"/>
            <person name="Kuo A."/>
            <person name="Kohler A."/>
            <person name="Nagy L.G."/>
            <person name="Floudas D."/>
            <person name="Copeland A."/>
            <person name="Barry K.W."/>
            <person name="Cichocki N."/>
            <person name="Veneault-Fourrey C."/>
            <person name="LaButti K."/>
            <person name="Lindquist E.A."/>
            <person name="Lipzen A."/>
            <person name="Lundell T."/>
            <person name="Morin E."/>
            <person name="Murat C."/>
            <person name="Sun H."/>
            <person name="Tunlid A."/>
            <person name="Henrissat B."/>
            <person name="Grigoriev I.V."/>
            <person name="Hibbett D.S."/>
            <person name="Martin F."/>
            <person name="Nordberg H.P."/>
            <person name="Cantor M.N."/>
            <person name="Hua S.X."/>
        </authorList>
    </citation>
    <scope>NUCLEOTIDE SEQUENCE [LARGE SCALE GENOMIC DNA]</scope>
    <source>
        <strain evidence="2 3">LaAM-08-1</strain>
    </source>
</reference>
<dbReference type="AlphaFoldDB" id="A0A0C9XPF9"/>
<sequence>MTAWLTRHKDRLPSQEIWGDTAQRAITFVDLRRWLKERDREAEVKKYEGKGKKKAPLSPTKPKPKKHDDRDKTLVKRKHKKIMNLSDSDEGAVYL</sequence>
<gene>
    <name evidence="2" type="ORF">K443DRAFT_8417</name>
</gene>
<dbReference type="HOGENOM" id="CLU_2373099_0_0_1"/>
<accession>A0A0C9XPF9</accession>
<protein>
    <submittedName>
        <fullName evidence="2">Uncharacterized protein</fullName>
    </submittedName>
</protein>
<dbReference type="EMBL" id="KN838647">
    <property type="protein sequence ID" value="KIJ99461.1"/>
    <property type="molecule type" value="Genomic_DNA"/>
</dbReference>
<feature type="region of interest" description="Disordered" evidence="1">
    <location>
        <begin position="41"/>
        <end position="95"/>
    </location>
</feature>
<feature type="compositionally biased region" description="Basic and acidic residues" evidence="1">
    <location>
        <begin position="41"/>
        <end position="50"/>
    </location>
</feature>
<evidence type="ECO:0000313" key="2">
    <source>
        <dbReference type="EMBL" id="KIJ99461.1"/>
    </source>
</evidence>
<evidence type="ECO:0000256" key="1">
    <source>
        <dbReference type="SAM" id="MobiDB-lite"/>
    </source>
</evidence>
<evidence type="ECO:0000313" key="3">
    <source>
        <dbReference type="Proteomes" id="UP000054477"/>
    </source>
</evidence>
<reference evidence="3" key="2">
    <citation type="submission" date="2015-01" db="EMBL/GenBank/DDBJ databases">
        <title>Evolutionary Origins and Diversification of the Mycorrhizal Mutualists.</title>
        <authorList>
            <consortium name="DOE Joint Genome Institute"/>
            <consortium name="Mycorrhizal Genomics Consortium"/>
            <person name="Kohler A."/>
            <person name="Kuo A."/>
            <person name="Nagy L.G."/>
            <person name="Floudas D."/>
            <person name="Copeland A."/>
            <person name="Barry K.W."/>
            <person name="Cichocki N."/>
            <person name="Veneault-Fourrey C."/>
            <person name="LaButti K."/>
            <person name="Lindquist E.A."/>
            <person name="Lipzen A."/>
            <person name="Lundell T."/>
            <person name="Morin E."/>
            <person name="Murat C."/>
            <person name="Riley R."/>
            <person name="Ohm R."/>
            <person name="Sun H."/>
            <person name="Tunlid A."/>
            <person name="Henrissat B."/>
            <person name="Grigoriev I.V."/>
            <person name="Hibbett D.S."/>
            <person name="Martin F."/>
        </authorList>
    </citation>
    <scope>NUCLEOTIDE SEQUENCE [LARGE SCALE GENOMIC DNA]</scope>
    <source>
        <strain evidence="3">LaAM-08-1</strain>
    </source>
</reference>
<organism evidence="2 3">
    <name type="scientific">Laccaria amethystina LaAM-08-1</name>
    <dbReference type="NCBI Taxonomy" id="1095629"/>
    <lineage>
        <taxon>Eukaryota</taxon>
        <taxon>Fungi</taxon>
        <taxon>Dikarya</taxon>
        <taxon>Basidiomycota</taxon>
        <taxon>Agaricomycotina</taxon>
        <taxon>Agaricomycetes</taxon>
        <taxon>Agaricomycetidae</taxon>
        <taxon>Agaricales</taxon>
        <taxon>Agaricineae</taxon>
        <taxon>Hydnangiaceae</taxon>
        <taxon>Laccaria</taxon>
    </lineage>
</organism>
<proteinExistence type="predicted"/>
<keyword evidence="3" id="KW-1185">Reference proteome</keyword>
<dbReference type="Proteomes" id="UP000054477">
    <property type="component" value="Unassembled WGS sequence"/>
</dbReference>